<evidence type="ECO:0000259" key="9">
    <source>
        <dbReference type="PROSITE" id="PS51352"/>
    </source>
</evidence>
<feature type="transmembrane region" description="Helical" evidence="7">
    <location>
        <begin position="558"/>
        <end position="578"/>
    </location>
</feature>
<dbReference type="GO" id="GO:0045454">
    <property type="term" value="P:cell redox homeostasis"/>
    <property type="evidence" value="ECO:0007669"/>
    <property type="project" value="TreeGrafter"/>
</dbReference>
<feature type="transmembrane region" description="Helical" evidence="7">
    <location>
        <begin position="506"/>
        <end position="527"/>
    </location>
</feature>
<feature type="transmembrane region" description="Helical" evidence="7">
    <location>
        <begin position="392"/>
        <end position="416"/>
    </location>
</feature>
<evidence type="ECO:0000256" key="1">
    <source>
        <dbReference type="ARBA" id="ARBA00004651"/>
    </source>
</evidence>
<comment type="subcellular location">
    <subcellularLocation>
        <location evidence="1">Cell membrane</location>
        <topology evidence="1">Multi-pass membrane protein</topology>
    </subcellularLocation>
</comment>
<feature type="signal peptide" evidence="8">
    <location>
        <begin position="1"/>
        <end position="22"/>
    </location>
</feature>
<feature type="transmembrane region" description="Helical" evidence="7">
    <location>
        <begin position="428"/>
        <end position="456"/>
    </location>
</feature>
<dbReference type="InterPro" id="IPR036249">
    <property type="entry name" value="Thioredoxin-like_sf"/>
</dbReference>
<evidence type="ECO:0000313" key="10">
    <source>
        <dbReference type="EMBL" id="QEE31437.1"/>
    </source>
</evidence>
<evidence type="ECO:0000256" key="2">
    <source>
        <dbReference type="ARBA" id="ARBA00022475"/>
    </source>
</evidence>
<keyword evidence="3 7" id="KW-0812">Transmembrane</keyword>
<feature type="transmembrane region" description="Helical" evidence="7">
    <location>
        <begin position="533"/>
        <end position="551"/>
    </location>
</feature>
<evidence type="ECO:0000256" key="4">
    <source>
        <dbReference type="ARBA" id="ARBA00022748"/>
    </source>
</evidence>
<feature type="domain" description="Thioredoxin" evidence="9">
    <location>
        <begin position="567"/>
        <end position="702"/>
    </location>
</feature>
<keyword evidence="5 7" id="KW-1133">Transmembrane helix</keyword>
<dbReference type="InterPro" id="IPR003834">
    <property type="entry name" value="Cyt_c_assmbl_TM_dom"/>
</dbReference>
<keyword evidence="11" id="KW-1185">Reference proteome</keyword>
<dbReference type="InterPro" id="IPR013766">
    <property type="entry name" value="Thioredoxin_domain"/>
</dbReference>
<proteinExistence type="predicted"/>
<evidence type="ECO:0000256" key="5">
    <source>
        <dbReference type="ARBA" id="ARBA00022989"/>
    </source>
</evidence>
<dbReference type="InterPro" id="IPR035671">
    <property type="entry name" value="DsbD_gamma"/>
</dbReference>
<feature type="transmembrane region" description="Helical" evidence="7">
    <location>
        <begin position="462"/>
        <end position="485"/>
    </location>
</feature>
<dbReference type="Pfam" id="PF11412">
    <property type="entry name" value="DsbD_N"/>
    <property type="match status" value="1"/>
</dbReference>
<evidence type="ECO:0000256" key="3">
    <source>
        <dbReference type="ARBA" id="ARBA00022692"/>
    </source>
</evidence>
<keyword evidence="6 7" id="KW-0472">Membrane</keyword>
<dbReference type="PROSITE" id="PS51352">
    <property type="entry name" value="THIOREDOXIN_2"/>
    <property type="match status" value="1"/>
</dbReference>
<accession>A0A5B9ELX6</accession>
<dbReference type="Pfam" id="PF13899">
    <property type="entry name" value="Thioredoxin_7"/>
    <property type="match status" value="1"/>
</dbReference>
<dbReference type="AlphaFoldDB" id="A0A5B9ELX6"/>
<keyword evidence="4" id="KW-0201">Cytochrome c-type biogenesis</keyword>
<dbReference type="EMBL" id="CP042806">
    <property type="protein sequence ID" value="QEE31437.1"/>
    <property type="molecule type" value="Genomic_DNA"/>
</dbReference>
<name>A0A5B9ELX6_9BACT</name>
<dbReference type="PANTHER" id="PTHR32234">
    <property type="entry name" value="THIOL:DISULFIDE INTERCHANGE PROTEIN DSBD"/>
    <property type="match status" value="1"/>
</dbReference>
<dbReference type="SUPFAM" id="SSF52833">
    <property type="entry name" value="Thioredoxin-like"/>
    <property type="match status" value="1"/>
</dbReference>
<evidence type="ECO:0000313" key="11">
    <source>
        <dbReference type="Proteomes" id="UP000321820"/>
    </source>
</evidence>
<dbReference type="OrthoDB" id="9811036at2"/>
<feature type="chain" id="PRO_5023008981" evidence="8">
    <location>
        <begin position="23"/>
        <end position="702"/>
    </location>
</feature>
<sequence>MKWLGRLLALWAVVCASGYAQIEPVGDGKTPGPLKAQHLTVELVTQHPYVYPSGEFNAGLVFTLEEGWHVYWLNAGDSGEPPHAKWTMPAGITATDLKFPVPQRLPLGPLMDFGYEEGVTFPFTLKATEKAKPGKTHIEAKVDWLVCAQVCLPGKAVLGMDLDVLPAKPAEEKTGEEPVGAIGSALKSLPTPLPDGAKVSVNATPTEFLVTLHSPDKGEVWEFYPFDQEQIKNAATQRVESFPGGVRIHLAKAEELTKNPAELHGLIKLDDGWGYEFRVPVSTAAAAAIPGAAGSTANGGATAEIWGFLGLAFLGGIVLNLMPCVFPVLFLKALALVQSAGEERKRQRSHGVAYTAGIVVSFWAIVAILLLLREGGSQLGWGFQLQSPVFVAVLAAFLFLFGLSLAGMFDIGLSLTSVGGGLAAKQGYAGSFFTGVLATVVATPCTAPLMGAAIGFALAQPAWITFAIFTAVALGLALPYMLLCLQPAWTRILPRPGAWMETLKEFTSLLLFGTVVWLVWVFGRLFGEDGVDRAVRLLAGLLLIAVAGWAMRRWQGKWLGVAIAVLLIIGGVAIPLTGQKAAEEEKARWAPWSEAAVQQAHTEGKAVFVDYTAAWCLSCQVNERVALNSDEVQARFKKGNVVLMKADWTKYDPAITEALHAVGRSGVPTYVIYPAGGTAKPDVLPELLSKSIVIDALDKDLK</sequence>
<dbReference type="KEGG" id="talb:FTW19_18420"/>
<organism evidence="10 11">
    <name type="scientific">Terriglobus albidus</name>
    <dbReference type="NCBI Taxonomy" id="1592106"/>
    <lineage>
        <taxon>Bacteria</taxon>
        <taxon>Pseudomonadati</taxon>
        <taxon>Acidobacteriota</taxon>
        <taxon>Terriglobia</taxon>
        <taxon>Terriglobales</taxon>
        <taxon>Acidobacteriaceae</taxon>
        <taxon>Terriglobus</taxon>
    </lineage>
</organism>
<dbReference type="Proteomes" id="UP000321820">
    <property type="component" value="Chromosome"/>
</dbReference>
<dbReference type="PANTHER" id="PTHR32234:SF3">
    <property type="entry name" value="SUPPRESSION OF COPPER SENSITIVITY PROTEIN"/>
    <property type="match status" value="1"/>
</dbReference>
<dbReference type="CDD" id="cd02953">
    <property type="entry name" value="DsbDgamma"/>
    <property type="match status" value="1"/>
</dbReference>
<dbReference type="GO" id="GO:0017004">
    <property type="term" value="P:cytochrome complex assembly"/>
    <property type="evidence" value="ECO:0007669"/>
    <property type="project" value="UniProtKB-KW"/>
</dbReference>
<dbReference type="GO" id="GO:0005886">
    <property type="term" value="C:plasma membrane"/>
    <property type="evidence" value="ECO:0007669"/>
    <property type="project" value="UniProtKB-SubCell"/>
</dbReference>
<gene>
    <name evidence="10" type="ORF">FTW19_18420</name>
</gene>
<protein>
    <submittedName>
        <fullName evidence="10">DUF255 domain-containing protein</fullName>
    </submittedName>
</protein>
<dbReference type="GO" id="GO:0015035">
    <property type="term" value="F:protein-disulfide reductase activity"/>
    <property type="evidence" value="ECO:0007669"/>
    <property type="project" value="TreeGrafter"/>
</dbReference>
<keyword evidence="2" id="KW-1003">Cell membrane</keyword>
<feature type="transmembrane region" description="Helical" evidence="7">
    <location>
        <begin position="305"/>
        <end position="331"/>
    </location>
</feature>
<feature type="transmembrane region" description="Helical" evidence="7">
    <location>
        <begin position="352"/>
        <end position="372"/>
    </location>
</feature>
<keyword evidence="8" id="KW-0732">Signal</keyword>
<dbReference type="Gene3D" id="3.40.30.10">
    <property type="entry name" value="Glutaredoxin"/>
    <property type="match status" value="1"/>
</dbReference>
<dbReference type="Pfam" id="PF02683">
    <property type="entry name" value="DsbD_TM"/>
    <property type="match status" value="1"/>
</dbReference>
<evidence type="ECO:0000256" key="8">
    <source>
        <dbReference type="SAM" id="SignalP"/>
    </source>
</evidence>
<evidence type="ECO:0000256" key="7">
    <source>
        <dbReference type="SAM" id="Phobius"/>
    </source>
</evidence>
<evidence type="ECO:0000256" key="6">
    <source>
        <dbReference type="ARBA" id="ARBA00023136"/>
    </source>
</evidence>
<reference evidence="10 11" key="1">
    <citation type="submission" date="2019-08" db="EMBL/GenBank/DDBJ databases">
        <title>Complete genome sequence of Terriglobus albidus strain ORNL.</title>
        <authorList>
            <person name="Podar M."/>
        </authorList>
    </citation>
    <scope>NUCLEOTIDE SEQUENCE [LARGE SCALE GENOMIC DNA]</scope>
    <source>
        <strain evidence="10 11">ORNL</strain>
    </source>
</reference>
<dbReference type="InterPro" id="IPR028250">
    <property type="entry name" value="DsbDN"/>
</dbReference>